<keyword evidence="5" id="KW-1185">Reference proteome</keyword>
<keyword evidence="2" id="KW-0012">Acyltransferase</keyword>
<protein>
    <recommendedName>
        <fullName evidence="3">N-acetyltransferase domain-containing protein</fullName>
    </recommendedName>
</protein>
<proteinExistence type="predicted"/>
<reference evidence="5" key="1">
    <citation type="submission" date="2017-05" db="EMBL/GenBank/DDBJ databases">
        <title>Improved OligoMM genomes.</title>
        <authorList>
            <person name="Garzetti D."/>
        </authorList>
    </citation>
    <scope>NUCLEOTIDE SEQUENCE [LARGE SCALE GENOMIC DNA]</scope>
    <source>
        <strain evidence="5">KB18</strain>
    </source>
</reference>
<organism evidence="4 5">
    <name type="scientific">Acutalibacter muris</name>
    <dbReference type="NCBI Taxonomy" id="1796620"/>
    <lineage>
        <taxon>Bacteria</taxon>
        <taxon>Bacillati</taxon>
        <taxon>Bacillota</taxon>
        <taxon>Clostridia</taxon>
        <taxon>Eubacteriales</taxon>
        <taxon>Acutalibacteraceae</taxon>
        <taxon>Acutalibacter</taxon>
    </lineage>
</organism>
<dbReference type="InterPro" id="IPR000182">
    <property type="entry name" value="GNAT_dom"/>
</dbReference>
<dbReference type="Pfam" id="PF00583">
    <property type="entry name" value="Acetyltransf_1"/>
    <property type="match status" value="1"/>
</dbReference>
<dbReference type="PANTHER" id="PTHR43877">
    <property type="entry name" value="AMINOALKYLPHOSPHONATE N-ACETYLTRANSFERASE-RELATED-RELATED"/>
    <property type="match status" value="1"/>
</dbReference>
<dbReference type="PROSITE" id="PS51186">
    <property type="entry name" value="GNAT"/>
    <property type="match status" value="1"/>
</dbReference>
<dbReference type="SUPFAM" id="SSF55729">
    <property type="entry name" value="Acyl-CoA N-acyltransferases (Nat)"/>
    <property type="match status" value="1"/>
</dbReference>
<accession>A0ABN4ZZF9</accession>
<keyword evidence="1" id="KW-0808">Transferase</keyword>
<evidence type="ECO:0000256" key="2">
    <source>
        <dbReference type="ARBA" id="ARBA00023315"/>
    </source>
</evidence>
<name>A0ABN4ZZF9_9FIRM</name>
<dbReference type="Gene3D" id="3.40.630.30">
    <property type="match status" value="1"/>
</dbReference>
<dbReference type="InterPro" id="IPR050832">
    <property type="entry name" value="Bact_Acetyltransf"/>
</dbReference>
<dbReference type="Proteomes" id="UP000196710">
    <property type="component" value="Chromosome"/>
</dbReference>
<evidence type="ECO:0000256" key="1">
    <source>
        <dbReference type="ARBA" id="ARBA00022679"/>
    </source>
</evidence>
<evidence type="ECO:0000259" key="3">
    <source>
        <dbReference type="PROSITE" id="PS51186"/>
    </source>
</evidence>
<evidence type="ECO:0000313" key="4">
    <source>
        <dbReference type="EMBL" id="ASB39490.1"/>
    </source>
</evidence>
<gene>
    <name evidence="4" type="ORF">ADH66_01755</name>
</gene>
<feature type="domain" description="N-acetyltransferase" evidence="3">
    <location>
        <begin position="30"/>
        <end position="201"/>
    </location>
</feature>
<dbReference type="CDD" id="cd04301">
    <property type="entry name" value="NAT_SF"/>
    <property type="match status" value="1"/>
</dbReference>
<dbReference type="PANTHER" id="PTHR43877:SF2">
    <property type="entry name" value="AMINOALKYLPHOSPHONATE N-ACETYLTRANSFERASE-RELATED"/>
    <property type="match status" value="1"/>
</dbReference>
<dbReference type="EMBL" id="CP021422">
    <property type="protein sequence ID" value="ASB39490.1"/>
    <property type="molecule type" value="Genomic_DNA"/>
</dbReference>
<sequence length="201" mass="22337">MDFLQLFFIFSLSVMPEGYFLCERSIIMALIVRPARETDLPAIGELYGTVCDALQGKAYNPGWARDGFPTLDCAREYLREGALLIAMEGSEPVGSVGLTREPSAEDGFENAPDFDDKVWYLHVLAVHPAHQRRGISSLLLSAAEDYSRAQGANTTRLYVWEGNAPALRAYEKSGYSCVKRNVDIGLAGFGLPRFFLYEKPL</sequence>
<evidence type="ECO:0000313" key="5">
    <source>
        <dbReference type="Proteomes" id="UP000196710"/>
    </source>
</evidence>
<dbReference type="InterPro" id="IPR016181">
    <property type="entry name" value="Acyl_CoA_acyltransferase"/>
</dbReference>